<dbReference type="InterPro" id="IPR003660">
    <property type="entry name" value="HAMP_dom"/>
</dbReference>
<dbReference type="EMBL" id="JABBJJ010000011">
    <property type="protein sequence ID" value="NMO13965.1"/>
    <property type="molecule type" value="Genomic_DNA"/>
</dbReference>
<feature type="domain" description="HAMP" evidence="6">
    <location>
        <begin position="168"/>
        <end position="221"/>
    </location>
</feature>
<evidence type="ECO:0000259" key="6">
    <source>
        <dbReference type="PROSITE" id="PS50885"/>
    </source>
</evidence>
<comment type="similarity">
    <text evidence="2">Belongs to the methyl-accepting chemotaxis (MCP) protein family.</text>
</comment>
<evidence type="ECO:0000256" key="3">
    <source>
        <dbReference type="PROSITE-ProRule" id="PRU00284"/>
    </source>
</evidence>
<dbReference type="Pfam" id="PF00015">
    <property type="entry name" value="MCPsignal"/>
    <property type="match status" value="1"/>
</dbReference>
<keyword evidence="1 3" id="KW-0807">Transducer</keyword>
<dbReference type="PROSITE" id="PS50885">
    <property type="entry name" value="HAMP"/>
    <property type="match status" value="1"/>
</dbReference>
<dbReference type="Gene3D" id="1.10.287.950">
    <property type="entry name" value="Methyl-accepting chemotaxis protein"/>
    <property type="match status" value="1"/>
</dbReference>
<dbReference type="Proteomes" id="UP000518300">
    <property type="component" value="Unassembled WGS sequence"/>
</dbReference>
<dbReference type="PROSITE" id="PS50111">
    <property type="entry name" value="CHEMOTAXIS_TRANSDUC_2"/>
    <property type="match status" value="1"/>
</dbReference>
<dbReference type="Gene3D" id="6.10.340.10">
    <property type="match status" value="1"/>
</dbReference>
<dbReference type="GO" id="GO:0016020">
    <property type="term" value="C:membrane"/>
    <property type="evidence" value="ECO:0007669"/>
    <property type="project" value="InterPro"/>
</dbReference>
<protein>
    <submittedName>
        <fullName evidence="7">Methyl-accepting chemotaxis protein</fullName>
    </submittedName>
</protein>
<feature type="transmembrane region" description="Helical" evidence="4">
    <location>
        <begin position="144"/>
        <end position="166"/>
    </location>
</feature>
<evidence type="ECO:0000256" key="1">
    <source>
        <dbReference type="ARBA" id="ARBA00023224"/>
    </source>
</evidence>
<keyword evidence="4" id="KW-0472">Membrane</keyword>
<keyword evidence="4" id="KW-1133">Transmembrane helix</keyword>
<evidence type="ECO:0000256" key="4">
    <source>
        <dbReference type="SAM" id="Phobius"/>
    </source>
</evidence>
<gene>
    <name evidence="7" type="ORF">HG543_03710</name>
</gene>
<reference evidence="7 8" key="1">
    <citation type="submission" date="2020-04" db="EMBL/GenBank/DDBJ databases">
        <title>Draft genome of Pyxidicoccus fallax type strain.</title>
        <authorList>
            <person name="Whitworth D.E."/>
        </authorList>
    </citation>
    <scope>NUCLEOTIDE SEQUENCE [LARGE SCALE GENOMIC DNA]</scope>
    <source>
        <strain evidence="7 8">DSM 14698</strain>
    </source>
</reference>
<dbReference type="CDD" id="cd06225">
    <property type="entry name" value="HAMP"/>
    <property type="match status" value="1"/>
</dbReference>
<accession>A0A848LAT7</accession>
<dbReference type="PANTHER" id="PTHR32089:SF112">
    <property type="entry name" value="LYSOZYME-LIKE PROTEIN-RELATED"/>
    <property type="match status" value="1"/>
</dbReference>
<dbReference type="RefSeq" id="WP_169343249.1">
    <property type="nucleotide sequence ID" value="NZ_JABBJJ010000011.1"/>
</dbReference>
<dbReference type="AlphaFoldDB" id="A0A848LAT7"/>
<sequence>MKRQGVERKFLVAILGLLLLLLCGQGLFLVRVMRGFYESTLRTRATFMADLLSNIGQDSVSYYNLRNLDLLTTQAARDPEIAFVGFVDENGRPLTQQESPPAEPVGDASLLSEERVLVDGEGRKLGAMRVYFSREALQENTRSGIALVVVYLVISLLAAGLGVVLLTRRLLRPVRELTHVAETVVRTGDLRQPIGVESDDEIGRLAAAFAAMMAKMREALGSLQTSSRRLDASVGELTTVTTEQAETLTRQAGALQETHTTANEIQQTSTMAAEKARSVLEVMERADQVSSRGEAAVDNGVQRLEEIREQVQQMTGRISRLSERAQQIAGITDTVKELADQSNMLALNAAIEAVRSGEQGRGFGVVAREIRSLADQSIQATSRVREVLDDITSAIHETVSMTQQGMQRIETGLVEVRATGDSLRELSAIVKENSAAARQISSAVTQQSAGVHQVFLALGELQKMMEASLRGLESTRLTANGVSEVSRSAASVVEQYQV</sequence>
<keyword evidence="4" id="KW-0812">Transmembrane</keyword>
<evidence type="ECO:0000259" key="5">
    <source>
        <dbReference type="PROSITE" id="PS50111"/>
    </source>
</evidence>
<keyword evidence="8" id="KW-1185">Reference proteome</keyword>
<proteinExistence type="inferred from homology"/>
<dbReference type="SMART" id="SM00283">
    <property type="entry name" value="MA"/>
    <property type="match status" value="1"/>
</dbReference>
<evidence type="ECO:0000313" key="7">
    <source>
        <dbReference type="EMBL" id="NMO13965.1"/>
    </source>
</evidence>
<evidence type="ECO:0000313" key="8">
    <source>
        <dbReference type="Proteomes" id="UP000518300"/>
    </source>
</evidence>
<dbReference type="SMART" id="SM00304">
    <property type="entry name" value="HAMP"/>
    <property type="match status" value="1"/>
</dbReference>
<dbReference type="InterPro" id="IPR004089">
    <property type="entry name" value="MCPsignal_dom"/>
</dbReference>
<evidence type="ECO:0000256" key="2">
    <source>
        <dbReference type="ARBA" id="ARBA00029447"/>
    </source>
</evidence>
<dbReference type="SUPFAM" id="SSF58104">
    <property type="entry name" value="Methyl-accepting chemotaxis protein (MCP) signaling domain"/>
    <property type="match status" value="1"/>
</dbReference>
<feature type="domain" description="Methyl-accepting transducer" evidence="5">
    <location>
        <begin position="226"/>
        <end position="462"/>
    </location>
</feature>
<comment type="caution">
    <text evidence="7">The sequence shown here is derived from an EMBL/GenBank/DDBJ whole genome shotgun (WGS) entry which is preliminary data.</text>
</comment>
<dbReference type="GO" id="GO:0007165">
    <property type="term" value="P:signal transduction"/>
    <property type="evidence" value="ECO:0007669"/>
    <property type="project" value="UniProtKB-KW"/>
</dbReference>
<organism evidence="7 8">
    <name type="scientific">Pyxidicoccus fallax</name>
    <dbReference type="NCBI Taxonomy" id="394095"/>
    <lineage>
        <taxon>Bacteria</taxon>
        <taxon>Pseudomonadati</taxon>
        <taxon>Myxococcota</taxon>
        <taxon>Myxococcia</taxon>
        <taxon>Myxococcales</taxon>
        <taxon>Cystobacterineae</taxon>
        <taxon>Myxococcaceae</taxon>
        <taxon>Pyxidicoccus</taxon>
    </lineage>
</organism>
<dbReference type="PANTHER" id="PTHR32089">
    <property type="entry name" value="METHYL-ACCEPTING CHEMOTAXIS PROTEIN MCPB"/>
    <property type="match status" value="1"/>
</dbReference>
<dbReference type="Pfam" id="PF00672">
    <property type="entry name" value="HAMP"/>
    <property type="match status" value="1"/>
</dbReference>
<name>A0A848LAT7_9BACT</name>